<evidence type="ECO:0000256" key="1">
    <source>
        <dbReference type="ARBA" id="ARBA00022649"/>
    </source>
</evidence>
<comment type="similarity">
    <text evidence="6">Belongs to the PINc/VapC protein family.</text>
</comment>
<dbReference type="HAMAP" id="MF_00265">
    <property type="entry name" value="VapC_Nob1"/>
    <property type="match status" value="1"/>
</dbReference>
<comment type="function">
    <text evidence="6">Toxic component of a toxin-antitoxin (TA) system. An RNase.</text>
</comment>
<keyword evidence="5 6" id="KW-0460">Magnesium</keyword>
<sequence>MLIYVDTSAALKRVFEEDESAALMTAIDEAVLGGDRLISSHLTRVELGRGIRRRIEFESHARLTSAFEAATADIAFAPMSPSIIESARIIGPPVLRSLDAIHLAAAIAVGAGEVWTYDERLAAASEEMGIVARMPS</sequence>
<gene>
    <name evidence="6" type="primary">vapC</name>
    <name evidence="8" type="ORF">BKA02_001377</name>
</gene>
<keyword evidence="9" id="KW-1185">Reference proteome</keyword>
<reference evidence="8 9" key="1">
    <citation type="submission" date="2020-07" db="EMBL/GenBank/DDBJ databases">
        <title>Sequencing the genomes of 1000 actinobacteria strains.</title>
        <authorList>
            <person name="Klenk H.-P."/>
        </authorList>
    </citation>
    <scope>NUCLEOTIDE SEQUENCE [LARGE SCALE GENOMIC DNA]</scope>
    <source>
        <strain evidence="8 9">DSM 22185</strain>
    </source>
</reference>
<dbReference type="GO" id="GO:0090729">
    <property type="term" value="F:toxin activity"/>
    <property type="evidence" value="ECO:0007669"/>
    <property type="project" value="UniProtKB-KW"/>
</dbReference>
<dbReference type="CDD" id="cd09874">
    <property type="entry name" value="PIN_MT3492-like"/>
    <property type="match status" value="1"/>
</dbReference>
<evidence type="ECO:0000259" key="7">
    <source>
        <dbReference type="Pfam" id="PF01850"/>
    </source>
</evidence>
<comment type="cofactor">
    <cofactor evidence="6">
        <name>Mg(2+)</name>
        <dbReference type="ChEBI" id="CHEBI:18420"/>
    </cofactor>
</comment>
<dbReference type="Gene3D" id="3.40.50.1010">
    <property type="entry name" value="5'-nuclease"/>
    <property type="match status" value="1"/>
</dbReference>
<dbReference type="Proteomes" id="UP000552045">
    <property type="component" value="Unassembled WGS sequence"/>
</dbReference>
<dbReference type="AlphaFoldDB" id="A0A7Y9JM18"/>
<name>A0A7Y9JM18_9MICO</name>
<dbReference type="SUPFAM" id="SSF88723">
    <property type="entry name" value="PIN domain-like"/>
    <property type="match status" value="1"/>
</dbReference>
<evidence type="ECO:0000256" key="5">
    <source>
        <dbReference type="ARBA" id="ARBA00022842"/>
    </source>
</evidence>
<organism evidence="8 9">
    <name type="scientific">Microbacterium pseudoresistens</name>
    <dbReference type="NCBI Taxonomy" id="640634"/>
    <lineage>
        <taxon>Bacteria</taxon>
        <taxon>Bacillati</taxon>
        <taxon>Actinomycetota</taxon>
        <taxon>Actinomycetes</taxon>
        <taxon>Micrococcales</taxon>
        <taxon>Microbacteriaceae</taxon>
        <taxon>Microbacterium</taxon>
    </lineage>
</organism>
<dbReference type="GO" id="GO:0016787">
    <property type="term" value="F:hydrolase activity"/>
    <property type="evidence" value="ECO:0007669"/>
    <property type="project" value="UniProtKB-KW"/>
</dbReference>
<dbReference type="InterPro" id="IPR002716">
    <property type="entry name" value="PIN_dom"/>
</dbReference>
<evidence type="ECO:0000256" key="4">
    <source>
        <dbReference type="ARBA" id="ARBA00022801"/>
    </source>
</evidence>
<dbReference type="RefSeq" id="WP_179432548.1">
    <property type="nucleotide sequence ID" value="NZ_BAABLC010000001.1"/>
</dbReference>
<keyword evidence="1 6" id="KW-1277">Toxin-antitoxin system</keyword>
<dbReference type="Pfam" id="PF01850">
    <property type="entry name" value="PIN"/>
    <property type="match status" value="1"/>
</dbReference>
<evidence type="ECO:0000256" key="3">
    <source>
        <dbReference type="ARBA" id="ARBA00022723"/>
    </source>
</evidence>
<keyword evidence="3 6" id="KW-0479">Metal-binding</keyword>
<dbReference type="GO" id="GO:0004540">
    <property type="term" value="F:RNA nuclease activity"/>
    <property type="evidence" value="ECO:0007669"/>
    <property type="project" value="InterPro"/>
</dbReference>
<dbReference type="GO" id="GO:0000287">
    <property type="term" value="F:magnesium ion binding"/>
    <property type="evidence" value="ECO:0007669"/>
    <property type="project" value="UniProtKB-UniRule"/>
</dbReference>
<keyword evidence="2 6" id="KW-0540">Nuclease</keyword>
<feature type="binding site" evidence="6">
    <location>
        <position position="99"/>
    </location>
    <ligand>
        <name>Mg(2+)</name>
        <dbReference type="ChEBI" id="CHEBI:18420"/>
    </ligand>
</feature>
<evidence type="ECO:0000256" key="2">
    <source>
        <dbReference type="ARBA" id="ARBA00022722"/>
    </source>
</evidence>
<accession>A0A7Y9JM18</accession>
<dbReference type="EMBL" id="JACCBH010000001">
    <property type="protein sequence ID" value="NYD54322.1"/>
    <property type="molecule type" value="Genomic_DNA"/>
</dbReference>
<evidence type="ECO:0000313" key="8">
    <source>
        <dbReference type="EMBL" id="NYD54322.1"/>
    </source>
</evidence>
<keyword evidence="6" id="KW-0800">Toxin</keyword>
<protein>
    <recommendedName>
        <fullName evidence="6">Ribonuclease VapC</fullName>
        <shortName evidence="6">RNase VapC</shortName>
        <ecNumber evidence="6">3.1.-.-</ecNumber>
    </recommendedName>
    <alternativeName>
        <fullName evidence="6">Toxin VapC</fullName>
    </alternativeName>
</protein>
<proteinExistence type="inferred from homology"/>
<dbReference type="InterPro" id="IPR029060">
    <property type="entry name" value="PIN-like_dom_sf"/>
</dbReference>
<dbReference type="InterPro" id="IPR022907">
    <property type="entry name" value="VapC_family"/>
</dbReference>
<dbReference type="EC" id="3.1.-.-" evidence="6"/>
<comment type="caution">
    <text evidence="8">The sequence shown here is derived from an EMBL/GenBank/DDBJ whole genome shotgun (WGS) entry which is preliminary data.</text>
</comment>
<feature type="binding site" evidence="6">
    <location>
        <position position="6"/>
    </location>
    <ligand>
        <name>Mg(2+)</name>
        <dbReference type="ChEBI" id="CHEBI:18420"/>
    </ligand>
</feature>
<evidence type="ECO:0000256" key="6">
    <source>
        <dbReference type="HAMAP-Rule" id="MF_00265"/>
    </source>
</evidence>
<evidence type="ECO:0000313" key="9">
    <source>
        <dbReference type="Proteomes" id="UP000552045"/>
    </source>
</evidence>
<feature type="domain" description="PIN" evidence="7">
    <location>
        <begin position="3"/>
        <end position="125"/>
    </location>
</feature>
<keyword evidence="4 6" id="KW-0378">Hydrolase</keyword>